<dbReference type="InterPro" id="IPR046357">
    <property type="entry name" value="PPIase_dom_sf"/>
</dbReference>
<dbReference type="Gene3D" id="3.10.50.40">
    <property type="match status" value="1"/>
</dbReference>
<evidence type="ECO:0000259" key="8">
    <source>
        <dbReference type="PROSITE" id="PS50198"/>
    </source>
</evidence>
<dbReference type="EMBL" id="CP119317">
    <property type="protein sequence ID" value="WEK54301.1"/>
    <property type="molecule type" value="Genomic_DNA"/>
</dbReference>
<dbReference type="PROSITE" id="PS50198">
    <property type="entry name" value="PPIC_PPIASE_2"/>
    <property type="match status" value="1"/>
</dbReference>
<keyword evidence="10" id="KW-1185">Reference proteome</keyword>
<organism evidence="9 10">
    <name type="scientific">Candidatus Cohnella colombiensis</name>
    <dbReference type="NCBI Taxonomy" id="3121368"/>
    <lineage>
        <taxon>Bacteria</taxon>
        <taxon>Bacillati</taxon>
        <taxon>Bacillota</taxon>
        <taxon>Bacilli</taxon>
        <taxon>Bacillales</taxon>
        <taxon>Paenibacillaceae</taxon>
        <taxon>Cohnella</taxon>
    </lineage>
</organism>
<dbReference type="SUPFAM" id="SSF54534">
    <property type="entry name" value="FKBP-like"/>
    <property type="match status" value="1"/>
</dbReference>
<evidence type="ECO:0000256" key="2">
    <source>
        <dbReference type="ARBA" id="ARBA00013194"/>
    </source>
</evidence>
<feature type="region of interest" description="Disordered" evidence="7">
    <location>
        <begin position="27"/>
        <end position="46"/>
    </location>
</feature>
<comment type="catalytic activity">
    <reaction evidence="1">
        <text>[protein]-peptidylproline (omega=180) = [protein]-peptidylproline (omega=0)</text>
        <dbReference type="Rhea" id="RHEA:16237"/>
        <dbReference type="Rhea" id="RHEA-COMP:10747"/>
        <dbReference type="Rhea" id="RHEA-COMP:10748"/>
        <dbReference type="ChEBI" id="CHEBI:83833"/>
        <dbReference type="ChEBI" id="CHEBI:83834"/>
        <dbReference type="EC" id="5.2.1.8"/>
    </reaction>
</comment>
<evidence type="ECO:0000313" key="9">
    <source>
        <dbReference type="EMBL" id="WEK54301.1"/>
    </source>
</evidence>
<evidence type="ECO:0000256" key="5">
    <source>
        <dbReference type="ARBA" id="ARBA00023235"/>
    </source>
</evidence>
<dbReference type="Pfam" id="PF00639">
    <property type="entry name" value="Rotamase"/>
    <property type="match status" value="1"/>
</dbReference>
<feature type="compositionally biased region" description="Polar residues" evidence="7">
    <location>
        <begin position="31"/>
        <end position="41"/>
    </location>
</feature>
<dbReference type="GO" id="GO:0003755">
    <property type="term" value="F:peptidyl-prolyl cis-trans isomerase activity"/>
    <property type="evidence" value="ECO:0007669"/>
    <property type="project" value="UniProtKB-KW"/>
</dbReference>
<dbReference type="SUPFAM" id="SSF109998">
    <property type="entry name" value="Triger factor/SurA peptide-binding domain-like"/>
    <property type="match status" value="1"/>
</dbReference>
<name>A0AA95EWL0_9BACL</name>
<dbReference type="InterPro" id="IPR050245">
    <property type="entry name" value="PrsA_foldase"/>
</dbReference>
<evidence type="ECO:0000256" key="4">
    <source>
        <dbReference type="ARBA" id="ARBA00023110"/>
    </source>
</evidence>
<keyword evidence="3" id="KW-0732">Signal</keyword>
<protein>
    <recommendedName>
        <fullName evidence="2">peptidylprolyl isomerase</fullName>
        <ecNumber evidence="2">5.2.1.8</ecNumber>
    </recommendedName>
</protein>
<evidence type="ECO:0000256" key="7">
    <source>
        <dbReference type="SAM" id="MobiDB-lite"/>
    </source>
</evidence>
<dbReference type="Gene3D" id="1.10.4030.10">
    <property type="entry name" value="Porin chaperone SurA, peptide-binding domain"/>
    <property type="match status" value="1"/>
</dbReference>
<evidence type="ECO:0000256" key="6">
    <source>
        <dbReference type="PROSITE-ProRule" id="PRU00278"/>
    </source>
</evidence>
<sequence length="320" mass="35715">MRETTRLVPLVLLTLFILIVSGCQSEDKEQSGASNPSTQLPKESVETGSVEEVIATVGDTSITRKQLLDRLLTEYGQQTLRALMLTAVVEQEAKSLQLTVTDDELMQELANMSHGYESEDEFYAVMQEQLGMEPSDVREDARIRLLLEKIATRDIEVLDVEIDEYIADHREQFETRYRYLLAQIVLDDETIADQVLSQLKGGADFGAMAERYSLDEFSAEDGGSLGWIDDLDPFVDRAILRTVSSMNVGEIRGPIDTGLGYVIIVLMGRGVIDPKPIEQARQEVRYTLALGKVDSMQGVEQALLDKYKAHVIAEDAALQH</sequence>
<dbReference type="Pfam" id="PF13624">
    <property type="entry name" value="SurA_N_3"/>
    <property type="match status" value="1"/>
</dbReference>
<keyword evidence="5 6" id="KW-0413">Isomerase</keyword>
<proteinExistence type="predicted"/>
<dbReference type="EC" id="5.2.1.8" evidence="2"/>
<dbReference type="PROSITE" id="PS51257">
    <property type="entry name" value="PROKAR_LIPOPROTEIN"/>
    <property type="match status" value="1"/>
</dbReference>
<evidence type="ECO:0000313" key="10">
    <source>
        <dbReference type="Proteomes" id="UP001178662"/>
    </source>
</evidence>
<dbReference type="InterPro" id="IPR000297">
    <property type="entry name" value="PPIase_PpiC"/>
</dbReference>
<dbReference type="InterPro" id="IPR027304">
    <property type="entry name" value="Trigger_fact/SurA_dom_sf"/>
</dbReference>
<accession>A0AA95EWL0</accession>
<dbReference type="AlphaFoldDB" id="A0AA95EWL0"/>
<evidence type="ECO:0000256" key="3">
    <source>
        <dbReference type="ARBA" id="ARBA00022729"/>
    </source>
</evidence>
<reference evidence="9" key="1">
    <citation type="submission" date="2023-03" db="EMBL/GenBank/DDBJ databases">
        <title>Andean soil-derived lignocellulolytic bacterial consortium as a source of novel taxa and putative plastic-active enzymes.</title>
        <authorList>
            <person name="Diaz-Garcia L."/>
            <person name="Chuvochina M."/>
            <person name="Feuerriegel G."/>
            <person name="Bunk B."/>
            <person name="Sproer C."/>
            <person name="Streit W.R."/>
            <person name="Rodriguez L.M."/>
            <person name="Overmann J."/>
            <person name="Jimenez D.J."/>
        </authorList>
    </citation>
    <scope>NUCLEOTIDE SEQUENCE</scope>
    <source>
        <strain evidence="9">MAG 2441</strain>
    </source>
</reference>
<feature type="domain" description="PpiC" evidence="8">
    <location>
        <begin position="176"/>
        <end position="268"/>
    </location>
</feature>
<dbReference type="Proteomes" id="UP001178662">
    <property type="component" value="Chromosome"/>
</dbReference>
<dbReference type="PANTHER" id="PTHR47245">
    <property type="entry name" value="PEPTIDYLPROLYL ISOMERASE"/>
    <property type="match status" value="1"/>
</dbReference>
<keyword evidence="4 6" id="KW-0697">Rotamase</keyword>
<gene>
    <name evidence="9" type="ORF">P0Y55_17430</name>
</gene>
<dbReference type="PANTHER" id="PTHR47245:SF1">
    <property type="entry name" value="FOLDASE PROTEIN PRSA"/>
    <property type="match status" value="1"/>
</dbReference>
<evidence type="ECO:0000256" key="1">
    <source>
        <dbReference type="ARBA" id="ARBA00000971"/>
    </source>
</evidence>